<comment type="caution">
    <text evidence="4">The sequence shown here is derived from an EMBL/GenBank/DDBJ whole genome shotgun (WGS) entry which is preliminary data.</text>
</comment>
<dbReference type="Pfam" id="PF00239">
    <property type="entry name" value="Resolvase"/>
    <property type="match status" value="1"/>
</dbReference>
<organism evidence="4 7">
    <name type="scientific">Effrenium voratum</name>
    <dbReference type="NCBI Taxonomy" id="2562239"/>
    <lineage>
        <taxon>Eukaryota</taxon>
        <taxon>Sar</taxon>
        <taxon>Alveolata</taxon>
        <taxon>Dinophyceae</taxon>
        <taxon>Suessiales</taxon>
        <taxon>Symbiodiniaceae</taxon>
        <taxon>Effrenium</taxon>
    </lineage>
</organism>
<evidence type="ECO:0000256" key="2">
    <source>
        <dbReference type="ARBA" id="ARBA00023172"/>
    </source>
</evidence>
<dbReference type="GO" id="GO:0003677">
    <property type="term" value="F:DNA binding"/>
    <property type="evidence" value="ECO:0007669"/>
    <property type="project" value="UniProtKB-KW"/>
</dbReference>
<dbReference type="SUPFAM" id="SSF53041">
    <property type="entry name" value="Resolvase-like"/>
    <property type="match status" value="1"/>
</dbReference>
<evidence type="ECO:0000313" key="6">
    <source>
        <dbReference type="EMBL" id="CAJ1395062.1"/>
    </source>
</evidence>
<dbReference type="EMBL" id="CAUJNA010003046">
    <property type="protein sequence ID" value="CAJ1395062.1"/>
    <property type="molecule type" value="Genomic_DNA"/>
</dbReference>
<accession>A0AA36IDM0</accession>
<dbReference type="SMART" id="SM00857">
    <property type="entry name" value="Resolvase"/>
    <property type="match status" value="1"/>
</dbReference>
<dbReference type="EMBL" id="CAUJNA010002735">
    <property type="protein sequence ID" value="CAJ1394055.1"/>
    <property type="molecule type" value="Genomic_DNA"/>
</dbReference>
<evidence type="ECO:0000313" key="5">
    <source>
        <dbReference type="EMBL" id="CAJ1394055.1"/>
    </source>
</evidence>
<evidence type="ECO:0000259" key="3">
    <source>
        <dbReference type="PROSITE" id="PS51736"/>
    </source>
</evidence>
<dbReference type="InterPro" id="IPR036162">
    <property type="entry name" value="Resolvase-like_N_sf"/>
</dbReference>
<keyword evidence="2" id="KW-0233">DNA recombination</keyword>
<protein>
    <recommendedName>
        <fullName evidence="3">Resolvase/invertase-type recombinase catalytic domain-containing protein</fullName>
    </recommendedName>
</protein>
<dbReference type="AlphaFoldDB" id="A0AA36IDM0"/>
<dbReference type="PROSITE" id="PS51736">
    <property type="entry name" value="RECOMBINASES_3"/>
    <property type="match status" value="1"/>
</dbReference>
<gene>
    <name evidence="4" type="ORF">EVOR1521_LOCUS12287</name>
    <name evidence="5" type="ORF">EVOR1521_LOCUS18796</name>
    <name evidence="6" type="ORF">EVOR1521_LOCUS19584</name>
</gene>
<dbReference type="InterPro" id="IPR050639">
    <property type="entry name" value="SSR_resolvase"/>
</dbReference>
<dbReference type="PANTHER" id="PTHR30461:SF2">
    <property type="entry name" value="SERINE RECOMBINASE PINE-RELATED"/>
    <property type="match status" value="1"/>
</dbReference>
<dbReference type="Gene3D" id="3.40.50.1390">
    <property type="entry name" value="Resolvase, N-terminal catalytic domain"/>
    <property type="match status" value="1"/>
</dbReference>
<proteinExistence type="predicted"/>
<feature type="domain" description="Resolvase/invertase-type recombinase catalytic" evidence="3">
    <location>
        <begin position="5"/>
        <end position="155"/>
    </location>
</feature>
<dbReference type="InterPro" id="IPR006119">
    <property type="entry name" value="Resolv_N"/>
</dbReference>
<reference evidence="4" key="1">
    <citation type="submission" date="2023-08" db="EMBL/GenBank/DDBJ databases">
        <authorList>
            <person name="Chen Y."/>
            <person name="Shah S."/>
            <person name="Dougan E. K."/>
            <person name="Thang M."/>
            <person name="Chan C."/>
        </authorList>
    </citation>
    <scope>NUCLEOTIDE SEQUENCE</scope>
</reference>
<evidence type="ECO:0000256" key="1">
    <source>
        <dbReference type="ARBA" id="ARBA00023125"/>
    </source>
</evidence>
<dbReference type="Proteomes" id="UP001178507">
    <property type="component" value="Unassembled WGS sequence"/>
</dbReference>
<dbReference type="PANTHER" id="PTHR30461">
    <property type="entry name" value="DNA-INVERTASE FROM LAMBDOID PROPHAGE"/>
    <property type="match status" value="1"/>
</dbReference>
<keyword evidence="7" id="KW-1185">Reference proteome</keyword>
<sequence length="232" mass="25591">MAKTATAIYTRTSTKTNLKGDSGNRQFRASLKALKAVQGKDYKGAKRVSECISGMLPLKDRKKLQSLLNGGFSHIYVESLRALGRKTSAIEEIYEEAKRTGTHIVVADLPPTLFSSTASPAENFQRRIMAAVQEFERDTIVYRLQEGLKAKAAKMKAAGLPGKVNGRKSYLEHQQGKNLSPKKLKALKQACLARKRGEFGWRVLATKASKILRLKVCIGKDAAVTLSKQLKI</sequence>
<name>A0AA36IDM0_9DINO</name>
<keyword evidence="1" id="KW-0238">DNA-binding</keyword>
<evidence type="ECO:0000313" key="4">
    <source>
        <dbReference type="EMBL" id="CAJ1385746.1"/>
    </source>
</evidence>
<evidence type="ECO:0000313" key="7">
    <source>
        <dbReference type="Proteomes" id="UP001178507"/>
    </source>
</evidence>
<dbReference type="GO" id="GO:0000150">
    <property type="term" value="F:DNA strand exchange activity"/>
    <property type="evidence" value="ECO:0007669"/>
    <property type="project" value="InterPro"/>
</dbReference>
<dbReference type="CDD" id="cd00338">
    <property type="entry name" value="Ser_Recombinase"/>
    <property type="match status" value="1"/>
</dbReference>
<dbReference type="EMBL" id="CAUJNA010001279">
    <property type="protein sequence ID" value="CAJ1385746.1"/>
    <property type="molecule type" value="Genomic_DNA"/>
</dbReference>